<proteinExistence type="predicted"/>
<dbReference type="Gene3D" id="3.80.10.10">
    <property type="entry name" value="Ribonuclease Inhibitor"/>
    <property type="match status" value="1"/>
</dbReference>
<gene>
    <name evidence="2" type="ORF">CTI12_AA425330</name>
</gene>
<evidence type="ECO:0000313" key="2">
    <source>
        <dbReference type="EMBL" id="PWA55877.1"/>
    </source>
</evidence>
<keyword evidence="3" id="KW-1185">Reference proteome</keyword>
<dbReference type="SUPFAM" id="SSF81383">
    <property type="entry name" value="F-box domain"/>
    <property type="match status" value="1"/>
</dbReference>
<comment type="caution">
    <text evidence="2">The sequence shown here is derived from an EMBL/GenBank/DDBJ whole genome shotgun (WGS) entry which is preliminary data.</text>
</comment>
<dbReference type="InterPro" id="IPR055411">
    <property type="entry name" value="LRR_FXL15/At3g58940/PEG3-like"/>
</dbReference>
<dbReference type="Pfam" id="PF24758">
    <property type="entry name" value="LRR_At5g56370"/>
    <property type="match status" value="1"/>
</dbReference>
<dbReference type="SMART" id="SM00579">
    <property type="entry name" value="FBD"/>
    <property type="match status" value="1"/>
</dbReference>
<dbReference type="CDD" id="cd22160">
    <property type="entry name" value="F-box_AtFBL13-like"/>
    <property type="match status" value="1"/>
</dbReference>
<dbReference type="PANTHER" id="PTHR31900:SF27">
    <property type="entry name" value="FBD DOMAIN-CONTAINING PROTEIN"/>
    <property type="match status" value="1"/>
</dbReference>
<name>A0A2U1M3Q6_ARTAN</name>
<dbReference type="InterPro" id="IPR006566">
    <property type="entry name" value="FBD"/>
</dbReference>
<dbReference type="PANTHER" id="PTHR31900">
    <property type="entry name" value="F-BOX/RNI SUPERFAMILY PROTEIN-RELATED"/>
    <property type="match status" value="1"/>
</dbReference>
<dbReference type="OrthoDB" id="1224288at2759"/>
<dbReference type="InterPro" id="IPR053781">
    <property type="entry name" value="F-box_AtFBL13-like"/>
</dbReference>
<dbReference type="EMBL" id="PKPP01006633">
    <property type="protein sequence ID" value="PWA55877.1"/>
    <property type="molecule type" value="Genomic_DNA"/>
</dbReference>
<reference evidence="2 3" key="1">
    <citation type="journal article" date="2018" name="Mol. Plant">
        <title>The genome of Artemisia annua provides insight into the evolution of Asteraceae family and artemisinin biosynthesis.</title>
        <authorList>
            <person name="Shen Q."/>
            <person name="Zhang L."/>
            <person name="Liao Z."/>
            <person name="Wang S."/>
            <person name="Yan T."/>
            <person name="Shi P."/>
            <person name="Liu M."/>
            <person name="Fu X."/>
            <person name="Pan Q."/>
            <person name="Wang Y."/>
            <person name="Lv Z."/>
            <person name="Lu X."/>
            <person name="Zhang F."/>
            <person name="Jiang W."/>
            <person name="Ma Y."/>
            <person name="Chen M."/>
            <person name="Hao X."/>
            <person name="Li L."/>
            <person name="Tang Y."/>
            <person name="Lv G."/>
            <person name="Zhou Y."/>
            <person name="Sun X."/>
            <person name="Brodelius P.E."/>
            <person name="Rose J.K.C."/>
            <person name="Tang K."/>
        </authorList>
    </citation>
    <scope>NUCLEOTIDE SEQUENCE [LARGE SCALE GENOMIC DNA]</scope>
    <source>
        <strain evidence="3">cv. Huhao1</strain>
        <tissue evidence="2">Leaf</tissue>
    </source>
</reference>
<evidence type="ECO:0000313" key="3">
    <source>
        <dbReference type="Proteomes" id="UP000245207"/>
    </source>
</evidence>
<accession>A0A2U1M3Q6</accession>
<dbReference type="SUPFAM" id="SSF52047">
    <property type="entry name" value="RNI-like"/>
    <property type="match status" value="1"/>
</dbReference>
<dbReference type="AlphaFoldDB" id="A0A2U1M3Q6"/>
<dbReference type="Proteomes" id="UP000245207">
    <property type="component" value="Unassembled WGS sequence"/>
</dbReference>
<dbReference type="InterPro" id="IPR032675">
    <property type="entry name" value="LRR_dom_sf"/>
</dbReference>
<evidence type="ECO:0000259" key="1">
    <source>
        <dbReference type="SMART" id="SM00579"/>
    </source>
</evidence>
<dbReference type="Pfam" id="PF00646">
    <property type="entry name" value="F-box"/>
    <property type="match status" value="1"/>
</dbReference>
<dbReference type="InterPro" id="IPR050232">
    <property type="entry name" value="FBL13/AtMIF1-like"/>
</dbReference>
<dbReference type="InterPro" id="IPR036047">
    <property type="entry name" value="F-box-like_dom_sf"/>
</dbReference>
<feature type="domain" description="FBD" evidence="1">
    <location>
        <begin position="392"/>
        <end position="465"/>
    </location>
</feature>
<sequence length="478" mass="55000">MKKSKPSKRPKRVDFISNMPDPILQSILQRLPTTEEIARTSVLSIRWRYLWTSIPSIDLDISRATAFDKKIFKKFVTRALENNTLDLDSFRLSCAGYCSMSTVSRWINAAVTRNVKVLDLSFGPSDEDDVVELPECLIACDSLESLRLFLMTRTLILSNVGFSTLKVLELNLVELIDEDSVKAFFENCLLLEELNLFDCLLNKLETLCISSQSLRILRIDNRNLDYTEDPPADYDLKSNMIYYDNEGLCNSLELCCPELVYFQYGGHIAYNFDFENMDSLKVVVIHPEDMSQVDLSFESLGDTICELFAGISHVEALSINLYFVQAISAAHDPEGHFPTSLPNMKTLEISTTIDDYTMQAVMRILKCSPNLESLRLIILKEIFWPQCWELDEVLTHHLTRVEFIDFNGEERKLAMARFILEHANALNVMVFIWRDKVKYDEKSMETMNQVSTFHKASSTVKVFTLLKEQPFEPPYKLK</sequence>
<dbReference type="InterPro" id="IPR001810">
    <property type="entry name" value="F-box_dom"/>
</dbReference>
<dbReference type="Pfam" id="PF08387">
    <property type="entry name" value="FBD"/>
    <property type="match status" value="1"/>
</dbReference>
<organism evidence="2 3">
    <name type="scientific">Artemisia annua</name>
    <name type="common">Sweet wormwood</name>
    <dbReference type="NCBI Taxonomy" id="35608"/>
    <lineage>
        <taxon>Eukaryota</taxon>
        <taxon>Viridiplantae</taxon>
        <taxon>Streptophyta</taxon>
        <taxon>Embryophyta</taxon>
        <taxon>Tracheophyta</taxon>
        <taxon>Spermatophyta</taxon>
        <taxon>Magnoliopsida</taxon>
        <taxon>eudicotyledons</taxon>
        <taxon>Gunneridae</taxon>
        <taxon>Pentapetalae</taxon>
        <taxon>asterids</taxon>
        <taxon>campanulids</taxon>
        <taxon>Asterales</taxon>
        <taxon>Asteraceae</taxon>
        <taxon>Asteroideae</taxon>
        <taxon>Anthemideae</taxon>
        <taxon>Artemisiinae</taxon>
        <taxon>Artemisia</taxon>
    </lineage>
</organism>
<protein>
    <submittedName>
        <fullName evidence="2">F-box domain, FBD domain, Leucine-rich repeat domain, L domain-like protein</fullName>
    </submittedName>
</protein>
<dbReference type="STRING" id="35608.A0A2U1M3Q6"/>